<protein>
    <submittedName>
        <fullName evidence="2">Uncharacterized protein</fullName>
    </submittedName>
</protein>
<dbReference type="AlphaFoldDB" id="K2JBY6"/>
<comment type="caution">
    <text evidence="2">The sequence shown here is derived from an EMBL/GenBank/DDBJ whole genome shotgun (WGS) entry which is preliminary data.</text>
</comment>
<keyword evidence="1" id="KW-0812">Transmembrane</keyword>
<proteinExistence type="predicted"/>
<feature type="transmembrane region" description="Helical" evidence="1">
    <location>
        <begin position="26"/>
        <end position="44"/>
    </location>
</feature>
<evidence type="ECO:0000313" key="3">
    <source>
        <dbReference type="Proteomes" id="UP000006755"/>
    </source>
</evidence>
<keyword evidence="1" id="KW-0472">Membrane</keyword>
<dbReference type="Proteomes" id="UP000006755">
    <property type="component" value="Unassembled WGS sequence"/>
</dbReference>
<keyword evidence="1" id="KW-1133">Transmembrane helix</keyword>
<dbReference type="EMBL" id="AMRI01000014">
    <property type="protein sequence ID" value="EKE72322.1"/>
    <property type="molecule type" value="Genomic_DNA"/>
</dbReference>
<evidence type="ECO:0000256" key="1">
    <source>
        <dbReference type="SAM" id="Phobius"/>
    </source>
</evidence>
<evidence type="ECO:0000313" key="2">
    <source>
        <dbReference type="EMBL" id="EKE72322.1"/>
    </source>
</evidence>
<feature type="transmembrane region" description="Helical" evidence="1">
    <location>
        <begin position="100"/>
        <end position="124"/>
    </location>
</feature>
<dbReference type="RefSeq" id="WP_008484815.1">
    <property type="nucleotide sequence ID" value="NZ_AMRI01000014.1"/>
</dbReference>
<organism evidence="2 3">
    <name type="scientific">Gallaecimonas xiamenensis 3-C-1</name>
    <dbReference type="NCBI Taxonomy" id="745411"/>
    <lineage>
        <taxon>Bacteria</taxon>
        <taxon>Pseudomonadati</taxon>
        <taxon>Pseudomonadota</taxon>
        <taxon>Gammaproteobacteria</taxon>
        <taxon>Enterobacterales</taxon>
        <taxon>Gallaecimonadaceae</taxon>
        <taxon>Gallaecimonas</taxon>
    </lineage>
</organism>
<accession>K2JBY6</accession>
<keyword evidence="3" id="KW-1185">Reference proteome</keyword>
<sequence>MATLLTVLCWGYLVLAALWLMLKKLPAELVYFLLFVLVVPVASVKALSAWGLAKGAGALLLCLPLLPYGWLVWKLSQTGSHEFARKVDFPLGVKGNPPKFGLVSLLVFMLALLAQGIAVLRFALA</sequence>
<reference evidence="2 3" key="1">
    <citation type="journal article" date="2012" name="J. Bacteriol.">
        <title>Genome Sequence of Gallaecimonas xiamenensis Type Strain 3-C-1.</title>
        <authorList>
            <person name="Lai Q."/>
            <person name="Wang L."/>
            <person name="Wang W."/>
            <person name="Shao Z."/>
        </authorList>
    </citation>
    <scope>NUCLEOTIDE SEQUENCE [LARGE SCALE GENOMIC DNA]</scope>
    <source>
        <strain evidence="2 3">3-C-1</strain>
    </source>
</reference>
<name>K2JBY6_9GAMM</name>
<gene>
    <name evidence="2" type="ORF">B3C1_10837</name>
</gene>
<dbReference type="STRING" id="745411.B3C1_10837"/>